<keyword evidence="1" id="KW-0812">Transmembrane</keyword>
<feature type="transmembrane region" description="Helical" evidence="1">
    <location>
        <begin position="121"/>
        <end position="139"/>
    </location>
</feature>
<proteinExistence type="predicted"/>
<keyword evidence="1" id="KW-1133">Transmembrane helix</keyword>
<dbReference type="KEGG" id="amol:AMOL_2661"/>
<organism evidence="3 4">
    <name type="scientific">Malaciobacter molluscorum LMG 25693</name>
    <dbReference type="NCBI Taxonomy" id="870501"/>
    <lineage>
        <taxon>Bacteria</taxon>
        <taxon>Pseudomonadati</taxon>
        <taxon>Campylobacterota</taxon>
        <taxon>Epsilonproteobacteria</taxon>
        <taxon>Campylobacterales</taxon>
        <taxon>Arcobacteraceae</taxon>
        <taxon>Malaciobacter</taxon>
    </lineage>
</organism>
<reference evidence="2 5" key="2">
    <citation type="submission" date="2018-08" db="EMBL/GenBank/DDBJ databases">
        <title>Complete genome of the Arcobacter molluscorum type strain LMG 25693.</title>
        <authorList>
            <person name="Miller W.G."/>
            <person name="Yee E."/>
            <person name="Bono J.L."/>
        </authorList>
    </citation>
    <scope>NUCLEOTIDE SEQUENCE [LARGE SCALE GENOMIC DNA]</scope>
    <source>
        <strain evidence="2 5">CECT 7696</strain>
    </source>
</reference>
<keyword evidence="1" id="KW-0472">Membrane</keyword>
<evidence type="ECO:0000313" key="2">
    <source>
        <dbReference type="EMBL" id="AXX93599.1"/>
    </source>
</evidence>
<dbReference type="RefSeq" id="WP_099343144.1">
    <property type="nucleotide sequence ID" value="NZ_CP032098.1"/>
</dbReference>
<name>A0A2G1DG59_9BACT</name>
<dbReference type="AlphaFoldDB" id="A0A2G1DG59"/>
<accession>A0A2G1DG59</accession>
<dbReference type="EMBL" id="CP032098">
    <property type="protein sequence ID" value="AXX93599.1"/>
    <property type="molecule type" value="Genomic_DNA"/>
</dbReference>
<feature type="transmembrane region" description="Helical" evidence="1">
    <location>
        <begin position="81"/>
        <end position="101"/>
    </location>
</feature>
<sequence length="195" mass="23184">MKKIEYFYNIIYYFFYRASIKFALFVRGRYNPLIFILYLFYNIPYIRNRFKEKGIYDPLKWHLGYDKKVEDTSIGNPKGSAGTIIGAGFSISIIFFIYMGIYHIFKYSLFPTFEEPQHMDFIILAILAFLTDVILSQINDKGEKYIKEFNKRKGWWRTKWKIITILTLFLSLWFCLSTSSIGSIGRFLISLHSNV</sequence>
<keyword evidence="4" id="KW-1185">Reference proteome</keyword>
<protein>
    <submittedName>
        <fullName evidence="2">Membrane protein</fullName>
    </submittedName>
</protein>
<reference evidence="3 4" key="1">
    <citation type="submission" date="2017-09" db="EMBL/GenBank/DDBJ databases">
        <title>Arcobacter canalis sp. nov., a new species isolated from a water canal contaminated with urban sewage.</title>
        <authorList>
            <person name="Perez-Cataluna A."/>
            <person name="Salas-Masso N."/>
            <person name="Figueras M.J."/>
        </authorList>
    </citation>
    <scope>NUCLEOTIDE SEQUENCE [LARGE SCALE GENOMIC DNA]</scope>
    <source>
        <strain evidence="3 4">F98-3</strain>
    </source>
</reference>
<gene>
    <name evidence="2" type="ORF">AMOL_2661</name>
    <name evidence="3" type="ORF">CPU12_10860</name>
</gene>
<feature type="transmembrane region" description="Helical" evidence="1">
    <location>
        <begin position="30"/>
        <end position="46"/>
    </location>
</feature>
<evidence type="ECO:0000256" key="1">
    <source>
        <dbReference type="SAM" id="Phobius"/>
    </source>
</evidence>
<dbReference type="EMBL" id="NXFY01000019">
    <property type="protein sequence ID" value="PHO17306.1"/>
    <property type="molecule type" value="Genomic_DNA"/>
</dbReference>
<dbReference type="Proteomes" id="UP000262712">
    <property type="component" value="Chromosome"/>
</dbReference>
<dbReference type="Proteomes" id="UP000221222">
    <property type="component" value="Unassembled WGS sequence"/>
</dbReference>
<evidence type="ECO:0000313" key="3">
    <source>
        <dbReference type="EMBL" id="PHO17306.1"/>
    </source>
</evidence>
<evidence type="ECO:0000313" key="4">
    <source>
        <dbReference type="Proteomes" id="UP000221222"/>
    </source>
</evidence>
<evidence type="ECO:0000313" key="5">
    <source>
        <dbReference type="Proteomes" id="UP000262712"/>
    </source>
</evidence>
<feature type="transmembrane region" description="Helical" evidence="1">
    <location>
        <begin position="160"/>
        <end position="189"/>
    </location>
</feature>